<feature type="compositionally biased region" description="Basic and acidic residues" evidence="1">
    <location>
        <begin position="27"/>
        <end position="45"/>
    </location>
</feature>
<feature type="region of interest" description="Disordered" evidence="1">
    <location>
        <begin position="1"/>
        <end position="45"/>
    </location>
</feature>
<proteinExistence type="predicted"/>
<sequence>MCNNNSSNNNNKAVSFSSSLDMSTQPTRRDSFRTFAQDERPSIDENSKHLIESALEAVLDEQIDQWAAGESDPERMATVYRRKSASSQVKAIVHGLQLQQEAEAVLCTNE</sequence>
<evidence type="ECO:0000313" key="3">
    <source>
        <dbReference type="Proteomes" id="UP001295423"/>
    </source>
</evidence>
<name>A0AAD2CT11_9STRA</name>
<keyword evidence="3" id="KW-1185">Reference proteome</keyword>
<accession>A0AAD2CT11</accession>
<dbReference type="Proteomes" id="UP001295423">
    <property type="component" value="Unassembled WGS sequence"/>
</dbReference>
<evidence type="ECO:0000313" key="2">
    <source>
        <dbReference type="EMBL" id="CAJ1942090.1"/>
    </source>
</evidence>
<organism evidence="2 3">
    <name type="scientific">Cylindrotheca closterium</name>
    <dbReference type="NCBI Taxonomy" id="2856"/>
    <lineage>
        <taxon>Eukaryota</taxon>
        <taxon>Sar</taxon>
        <taxon>Stramenopiles</taxon>
        <taxon>Ochrophyta</taxon>
        <taxon>Bacillariophyta</taxon>
        <taxon>Bacillariophyceae</taxon>
        <taxon>Bacillariophycidae</taxon>
        <taxon>Bacillariales</taxon>
        <taxon>Bacillariaceae</taxon>
        <taxon>Cylindrotheca</taxon>
    </lineage>
</organism>
<protein>
    <submittedName>
        <fullName evidence="2">Uncharacterized protein</fullName>
    </submittedName>
</protein>
<dbReference type="AlphaFoldDB" id="A0AAD2CT11"/>
<dbReference type="EMBL" id="CAKOGP040001112">
    <property type="protein sequence ID" value="CAJ1942090.1"/>
    <property type="molecule type" value="Genomic_DNA"/>
</dbReference>
<feature type="compositionally biased region" description="Low complexity" evidence="1">
    <location>
        <begin position="1"/>
        <end position="19"/>
    </location>
</feature>
<evidence type="ECO:0000256" key="1">
    <source>
        <dbReference type="SAM" id="MobiDB-lite"/>
    </source>
</evidence>
<gene>
    <name evidence="2" type="ORF">CYCCA115_LOCUS7773</name>
</gene>
<reference evidence="2" key="1">
    <citation type="submission" date="2023-08" db="EMBL/GenBank/DDBJ databases">
        <authorList>
            <person name="Audoor S."/>
            <person name="Bilcke G."/>
        </authorList>
    </citation>
    <scope>NUCLEOTIDE SEQUENCE</scope>
</reference>
<comment type="caution">
    <text evidence="2">The sequence shown here is derived from an EMBL/GenBank/DDBJ whole genome shotgun (WGS) entry which is preliminary data.</text>
</comment>